<keyword evidence="4" id="KW-1185">Reference proteome</keyword>
<dbReference type="AlphaFoldDB" id="A0AAD5WQG5"/>
<accession>A0AAD5WQG5</accession>
<dbReference type="EMBL" id="JAKWBI020000315">
    <property type="protein sequence ID" value="KAJ2896733.1"/>
    <property type="molecule type" value="Genomic_DNA"/>
</dbReference>
<name>A0AAD5WQG5_9PEZI</name>
<feature type="region of interest" description="Disordered" evidence="2">
    <location>
        <begin position="21"/>
        <end position="68"/>
    </location>
</feature>
<organism evidence="3 4">
    <name type="scientific">Zalerion maritima</name>
    <dbReference type="NCBI Taxonomy" id="339359"/>
    <lineage>
        <taxon>Eukaryota</taxon>
        <taxon>Fungi</taxon>
        <taxon>Dikarya</taxon>
        <taxon>Ascomycota</taxon>
        <taxon>Pezizomycotina</taxon>
        <taxon>Sordariomycetes</taxon>
        <taxon>Lulworthiomycetidae</taxon>
        <taxon>Lulworthiales</taxon>
        <taxon>Lulworthiaceae</taxon>
        <taxon>Zalerion</taxon>
    </lineage>
</organism>
<dbReference type="Proteomes" id="UP001201980">
    <property type="component" value="Unassembled WGS sequence"/>
</dbReference>
<feature type="compositionally biased region" description="Polar residues" evidence="2">
    <location>
        <begin position="40"/>
        <end position="53"/>
    </location>
</feature>
<evidence type="ECO:0000313" key="4">
    <source>
        <dbReference type="Proteomes" id="UP001201980"/>
    </source>
</evidence>
<gene>
    <name evidence="3" type="ORF">MKZ38_005261</name>
</gene>
<keyword evidence="1" id="KW-0175">Coiled coil</keyword>
<evidence type="ECO:0000256" key="1">
    <source>
        <dbReference type="SAM" id="Coils"/>
    </source>
</evidence>
<evidence type="ECO:0000313" key="3">
    <source>
        <dbReference type="EMBL" id="KAJ2896733.1"/>
    </source>
</evidence>
<feature type="compositionally biased region" description="Low complexity" evidence="2">
    <location>
        <begin position="21"/>
        <end position="39"/>
    </location>
</feature>
<reference evidence="3" key="1">
    <citation type="submission" date="2022-07" db="EMBL/GenBank/DDBJ databases">
        <title>Draft genome sequence of Zalerion maritima ATCC 34329, a (micro)plastics degrading marine fungus.</title>
        <authorList>
            <person name="Paco A."/>
            <person name="Goncalves M.F.M."/>
            <person name="Rocha-Santos T.A.P."/>
            <person name="Alves A."/>
        </authorList>
    </citation>
    <scope>NUCLEOTIDE SEQUENCE</scope>
    <source>
        <strain evidence="3">ATCC 34329</strain>
    </source>
</reference>
<comment type="caution">
    <text evidence="3">The sequence shown here is derived from an EMBL/GenBank/DDBJ whole genome shotgun (WGS) entry which is preliminary data.</text>
</comment>
<evidence type="ECO:0000256" key="2">
    <source>
        <dbReference type="SAM" id="MobiDB-lite"/>
    </source>
</evidence>
<feature type="coiled-coil region" evidence="1">
    <location>
        <begin position="123"/>
        <end position="157"/>
    </location>
</feature>
<protein>
    <submittedName>
        <fullName evidence="3">Uncharacterized protein</fullName>
    </submittedName>
</protein>
<proteinExistence type="predicted"/>
<sequence length="157" mass="17880">MFPRLALGTIARRPHIYISPSSPLLPRTSPSLSPSAPRRTQQQRLNSSSTPSSHVCHLHNSISSPPPPSPYFRITGLFLLPTIPTDRDEQKQTTFWKTFFRPLAKVLLVAFLTYQVSYLAWSKLEFMDTKEEIEAEMEKLEARARGLAEAKREKEGK</sequence>